<feature type="DNA-binding region" description="H-T-H motif" evidence="4">
    <location>
        <begin position="29"/>
        <end position="48"/>
    </location>
</feature>
<protein>
    <submittedName>
        <fullName evidence="6">TetR/AcrR family transcriptional regulator</fullName>
    </submittedName>
</protein>
<dbReference type="Proteomes" id="UP001601992">
    <property type="component" value="Unassembled WGS sequence"/>
</dbReference>
<feature type="domain" description="HTH tetR-type" evidence="5">
    <location>
        <begin position="6"/>
        <end position="66"/>
    </location>
</feature>
<dbReference type="PRINTS" id="PR00455">
    <property type="entry name" value="HTHTETR"/>
</dbReference>
<evidence type="ECO:0000256" key="3">
    <source>
        <dbReference type="ARBA" id="ARBA00023163"/>
    </source>
</evidence>
<evidence type="ECO:0000313" key="7">
    <source>
        <dbReference type="Proteomes" id="UP001601992"/>
    </source>
</evidence>
<dbReference type="Pfam" id="PF00440">
    <property type="entry name" value="TetR_N"/>
    <property type="match status" value="1"/>
</dbReference>
<evidence type="ECO:0000256" key="4">
    <source>
        <dbReference type="PROSITE-ProRule" id="PRU00335"/>
    </source>
</evidence>
<evidence type="ECO:0000256" key="1">
    <source>
        <dbReference type="ARBA" id="ARBA00023015"/>
    </source>
</evidence>
<keyword evidence="2 4" id="KW-0238">DNA-binding</keyword>
<accession>A0ABW6S7D7</accession>
<name>A0ABW6S7D7_9NOCA</name>
<evidence type="ECO:0000259" key="5">
    <source>
        <dbReference type="PROSITE" id="PS50977"/>
    </source>
</evidence>
<keyword evidence="1" id="KW-0805">Transcription regulation</keyword>
<dbReference type="RefSeq" id="WP_040830169.1">
    <property type="nucleotide sequence ID" value="NZ_JBIAQY010000012.1"/>
</dbReference>
<dbReference type="InterPro" id="IPR009057">
    <property type="entry name" value="Homeodomain-like_sf"/>
</dbReference>
<dbReference type="Gene3D" id="1.10.357.10">
    <property type="entry name" value="Tetracycline Repressor, domain 2"/>
    <property type="match status" value="1"/>
</dbReference>
<dbReference type="PANTHER" id="PTHR47506:SF6">
    <property type="entry name" value="HTH-TYPE TRANSCRIPTIONAL REPRESSOR NEMR"/>
    <property type="match status" value="1"/>
</dbReference>
<keyword evidence="3" id="KW-0804">Transcription</keyword>
<dbReference type="PROSITE" id="PS50977">
    <property type="entry name" value="HTH_TETR_2"/>
    <property type="match status" value="1"/>
</dbReference>
<dbReference type="InterPro" id="IPR001647">
    <property type="entry name" value="HTH_TetR"/>
</dbReference>
<evidence type="ECO:0000256" key="2">
    <source>
        <dbReference type="ARBA" id="ARBA00023125"/>
    </source>
</evidence>
<gene>
    <name evidence="6" type="ORF">ACFYXQ_30910</name>
</gene>
<organism evidence="6 7">
    <name type="scientific">Nocardia jiangxiensis</name>
    <dbReference type="NCBI Taxonomy" id="282685"/>
    <lineage>
        <taxon>Bacteria</taxon>
        <taxon>Bacillati</taxon>
        <taxon>Actinomycetota</taxon>
        <taxon>Actinomycetes</taxon>
        <taxon>Mycobacteriales</taxon>
        <taxon>Nocardiaceae</taxon>
        <taxon>Nocardia</taxon>
    </lineage>
</organism>
<comment type="caution">
    <text evidence="6">The sequence shown here is derived from an EMBL/GenBank/DDBJ whole genome shotgun (WGS) entry which is preliminary data.</text>
</comment>
<sequence>MARPPEPGRRALLDAGSAVAERAGLRGLSINAVVATAGMSKGSFYHHFSDRRSYVIALHRRYHDALTEAVLAEIGDLAPGFSRLASAMTSYLDVCLRTRGTKAFLAQSRTDADLLDEVHARNQAVAAIVELDLRVIGWNDPAAVAHLVVAMIAEIALAELYAGEPQPNLRAAVIGLISR</sequence>
<evidence type="ECO:0000313" key="6">
    <source>
        <dbReference type="EMBL" id="MFF3572201.1"/>
    </source>
</evidence>
<dbReference type="PANTHER" id="PTHR47506">
    <property type="entry name" value="TRANSCRIPTIONAL REGULATORY PROTEIN"/>
    <property type="match status" value="1"/>
</dbReference>
<reference evidence="6 7" key="1">
    <citation type="submission" date="2024-10" db="EMBL/GenBank/DDBJ databases">
        <title>The Natural Products Discovery Center: Release of the First 8490 Sequenced Strains for Exploring Actinobacteria Biosynthetic Diversity.</title>
        <authorList>
            <person name="Kalkreuter E."/>
            <person name="Kautsar S.A."/>
            <person name="Yang D."/>
            <person name="Bader C.D."/>
            <person name="Teijaro C.N."/>
            <person name="Fluegel L."/>
            <person name="Davis C.M."/>
            <person name="Simpson J.R."/>
            <person name="Lauterbach L."/>
            <person name="Steele A.D."/>
            <person name="Gui C."/>
            <person name="Meng S."/>
            <person name="Li G."/>
            <person name="Viehrig K."/>
            <person name="Ye F."/>
            <person name="Su P."/>
            <person name="Kiefer A.F."/>
            <person name="Nichols A."/>
            <person name="Cepeda A.J."/>
            <person name="Yan W."/>
            <person name="Fan B."/>
            <person name="Jiang Y."/>
            <person name="Adhikari A."/>
            <person name="Zheng C.-J."/>
            <person name="Schuster L."/>
            <person name="Cowan T.M."/>
            <person name="Smanski M.J."/>
            <person name="Chevrette M.G."/>
            <person name="De Carvalho L.P.S."/>
            <person name="Shen B."/>
        </authorList>
    </citation>
    <scope>NUCLEOTIDE SEQUENCE [LARGE SCALE GENOMIC DNA]</scope>
    <source>
        <strain evidence="6 7">NPDC002593</strain>
    </source>
</reference>
<proteinExistence type="predicted"/>
<dbReference type="SUPFAM" id="SSF46689">
    <property type="entry name" value="Homeodomain-like"/>
    <property type="match status" value="1"/>
</dbReference>
<keyword evidence="7" id="KW-1185">Reference proteome</keyword>
<dbReference type="EMBL" id="JBIAQY010000012">
    <property type="protein sequence ID" value="MFF3572201.1"/>
    <property type="molecule type" value="Genomic_DNA"/>
</dbReference>